<dbReference type="EMBL" id="JAINUF010000009">
    <property type="protein sequence ID" value="KAJ8350277.1"/>
    <property type="molecule type" value="Genomic_DNA"/>
</dbReference>
<reference evidence="2" key="1">
    <citation type="journal article" date="2023" name="Science">
        <title>Genome structures resolve the early diversification of teleost fishes.</title>
        <authorList>
            <person name="Parey E."/>
            <person name="Louis A."/>
            <person name="Montfort J."/>
            <person name="Bouchez O."/>
            <person name="Roques C."/>
            <person name="Iampietro C."/>
            <person name="Lluch J."/>
            <person name="Castinel A."/>
            <person name="Donnadieu C."/>
            <person name="Desvignes T."/>
            <person name="Floi Bucao C."/>
            <person name="Jouanno E."/>
            <person name="Wen M."/>
            <person name="Mejri S."/>
            <person name="Dirks R."/>
            <person name="Jansen H."/>
            <person name="Henkel C."/>
            <person name="Chen W.J."/>
            <person name="Zahm M."/>
            <person name="Cabau C."/>
            <person name="Klopp C."/>
            <person name="Thompson A.W."/>
            <person name="Robinson-Rechavi M."/>
            <person name="Braasch I."/>
            <person name="Lecointre G."/>
            <person name="Bobe J."/>
            <person name="Postlethwait J.H."/>
            <person name="Berthelot C."/>
            <person name="Roest Crollius H."/>
            <person name="Guiguen Y."/>
        </authorList>
    </citation>
    <scope>NUCLEOTIDE SEQUENCE</scope>
    <source>
        <strain evidence="2">WJC10195</strain>
    </source>
</reference>
<organism evidence="2 3">
    <name type="scientific">Synaphobranchus kaupii</name>
    <name type="common">Kaup's arrowtooth eel</name>
    <dbReference type="NCBI Taxonomy" id="118154"/>
    <lineage>
        <taxon>Eukaryota</taxon>
        <taxon>Metazoa</taxon>
        <taxon>Chordata</taxon>
        <taxon>Craniata</taxon>
        <taxon>Vertebrata</taxon>
        <taxon>Euteleostomi</taxon>
        <taxon>Actinopterygii</taxon>
        <taxon>Neopterygii</taxon>
        <taxon>Teleostei</taxon>
        <taxon>Anguilliformes</taxon>
        <taxon>Synaphobranchidae</taxon>
        <taxon>Synaphobranchus</taxon>
    </lineage>
</organism>
<name>A0A9Q1F3E0_SYNKA</name>
<evidence type="ECO:0000256" key="1">
    <source>
        <dbReference type="SAM" id="MobiDB-lite"/>
    </source>
</evidence>
<comment type="caution">
    <text evidence="2">The sequence shown here is derived from an EMBL/GenBank/DDBJ whole genome shotgun (WGS) entry which is preliminary data.</text>
</comment>
<dbReference type="Proteomes" id="UP001152622">
    <property type="component" value="Chromosome 9"/>
</dbReference>
<protein>
    <submittedName>
        <fullName evidence="2">Uncharacterized protein</fullName>
    </submittedName>
</protein>
<gene>
    <name evidence="2" type="ORF">SKAU_G00254070</name>
</gene>
<dbReference type="AlphaFoldDB" id="A0A9Q1F3E0"/>
<accession>A0A9Q1F3E0</accession>
<sequence length="72" mass="8253">MPHDSVPLGHLLWSVLSQNVLSLPAEKIQEKLPALTATPCHLHFEESQTRKGEPKREEWTHSREYAPQQNSL</sequence>
<feature type="compositionally biased region" description="Basic and acidic residues" evidence="1">
    <location>
        <begin position="43"/>
        <end position="64"/>
    </location>
</feature>
<proteinExistence type="predicted"/>
<evidence type="ECO:0000313" key="2">
    <source>
        <dbReference type="EMBL" id="KAJ8350277.1"/>
    </source>
</evidence>
<keyword evidence="3" id="KW-1185">Reference proteome</keyword>
<evidence type="ECO:0000313" key="3">
    <source>
        <dbReference type="Proteomes" id="UP001152622"/>
    </source>
</evidence>
<feature type="region of interest" description="Disordered" evidence="1">
    <location>
        <begin position="43"/>
        <end position="72"/>
    </location>
</feature>